<evidence type="ECO:0000313" key="1">
    <source>
        <dbReference type="EMBL" id="KYC72590.1"/>
    </source>
</evidence>
<evidence type="ECO:0008006" key="3">
    <source>
        <dbReference type="Google" id="ProtNLM"/>
    </source>
</evidence>
<dbReference type="EMBL" id="LQYI01000018">
    <property type="protein sequence ID" value="KYC72590.1"/>
    <property type="molecule type" value="Genomic_DNA"/>
</dbReference>
<dbReference type="Proteomes" id="UP000075304">
    <property type="component" value="Unassembled WGS sequence"/>
</dbReference>
<gene>
    <name evidence="1" type="ORF">B4099_2696</name>
</gene>
<dbReference type="SUPFAM" id="SSF46785">
    <property type="entry name" value="Winged helix' DNA-binding domain"/>
    <property type="match status" value="1"/>
</dbReference>
<accession>A0A150KIB0</accession>
<dbReference type="RefSeq" id="WP_061574338.1">
    <property type="nucleotide sequence ID" value="NZ_LQYI01000018.1"/>
</dbReference>
<sequence length="416" mass="46973">MATKIAVIGSREFINRIEAVSPRVADIEIDPYIYQKPQDAPGLVRKMKPCDVILFSGALPYYFSEKDRENLTIPAVYLATDEMAIASSLLSILYNQHINPERISIDIIDSSVVANVLNEIHVAVPSHVLDYRQFIEKDFDLDQIVQFHMALWEQEKVDLALTSIHAVYDKLQTLKIPSIRINDPKVSLIRGLQHAKNQAELYKSKASQVAVGYISAAIPQANMVRFAQKIHASFQKLDDTLFIFYSTRGDIEAMIGQNFPHGSINDKKPVTAGFGYGATTTEAERNARVALHFAEKDGAAHCCYVLTGDKELLGPFPNEAKQQRLKNDDPELFEIARETRLSPANLSKLVEFSRSRQSPHFTAADLSEYLQVTRRSAERILKKLSDHGYAERVGNEMTYQQGRPRAIYQINMPIYK</sequence>
<reference evidence="1 2" key="1">
    <citation type="submission" date="2016-01" db="EMBL/GenBank/DDBJ databases">
        <title>Genome Sequences of Twelve Sporeforming Bacillus Species Isolated from Foods.</title>
        <authorList>
            <person name="Berendsen E.M."/>
            <person name="Wells-Bennik M.H."/>
            <person name="Krawcyk A.O."/>
            <person name="De Jong A."/>
            <person name="Holsappel S."/>
            <person name="Eijlander R.T."/>
            <person name="Kuipers O.P."/>
        </authorList>
    </citation>
    <scope>NUCLEOTIDE SEQUENCE [LARGE SCALE GENOMIC DNA]</scope>
    <source>
        <strain evidence="1 2">B4099</strain>
    </source>
</reference>
<dbReference type="Gene3D" id="1.10.10.10">
    <property type="entry name" value="Winged helix-like DNA-binding domain superfamily/Winged helix DNA-binding domain"/>
    <property type="match status" value="1"/>
</dbReference>
<dbReference type="AlphaFoldDB" id="A0A150KIB0"/>
<comment type="caution">
    <text evidence="1">The sequence shown here is derived from an EMBL/GenBank/DDBJ whole genome shotgun (WGS) entry which is preliminary data.</text>
</comment>
<dbReference type="InterPro" id="IPR036388">
    <property type="entry name" value="WH-like_DNA-bd_sf"/>
</dbReference>
<organism evidence="1 2">
    <name type="scientific">Heyndrickxia coagulans</name>
    <name type="common">Weizmannia coagulans</name>
    <dbReference type="NCBI Taxonomy" id="1398"/>
    <lineage>
        <taxon>Bacteria</taxon>
        <taxon>Bacillati</taxon>
        <taxon>Bacillota</taxon>
        <taxon>Bacilli</taxon>
        <taxon>Bacillales</taxon>
        <taxon>Bacillaceae</taxon>
        <taxon>Heyndrickxia</taxon>
    </lineage>
</organism>
<name>A0A150KIB0_HEYCO</name>
<proteinExistence type="predicted"/>
<protein>
    <recommendedName>
        <fullName evidence="3">Transcriptional regulator</fullName>
    </recommendedName>
</protein>
<dbReference type="PATRIC" id="fig|1398.25.peg.1413"/>
<dbReference type="InterPro" id="IPR036390">
    <property type="entry name" value="WH_DNA-bd_sf"/>
</dbReference>
<evidence type="ECO:0000313" key="2">
    <source>
        <dbReference type="Proteomes" id="UP000075304"/>
    </source>
</evidence>